<dbReference type="EMBL" id="GBEZ01017567">
    <property type="protein sequence ID" value="JAC68779.1"/>
    <property type="molecule type" value="Transcribed_RNA"/>
</dbReference>
<accession>A0A061RDB8</accession>
<gene>
    <name evidence="1" type="ORF">TSPGSL018_7942</name>
</gene>
<protein>
    <submittedName>
        <fullName evidence="1">Uncharacterized protein</fullName>
    </submittedName>
</protein>
<evidence type="ECO:0000313" key="1">
    <source>
        <dbReference type="EMBL" id="JAC68779.1"/>
    </source>
</evidence>
<reference evidence="1" key="1">
    <citation type="submission" date="2014-05" db="EMBL/GenBank/DDBJ databases">
        <title>The transcriptome of the halophilic microalga Tetraselmis sp. GSL018 isolated from the Great Salt Lake, Utah.</title>
        <authorList>
            <person name="Jinkerson R.E."/>
            <person name="D'Adamo S."/>
            <person name="Posewitz M.C."/>
        </authorList>
    </citation>
    <scope>NUCLEOTIDE SEQUENCE</scope>
    <source>
        <strain evidence="1">GSL018</strain>
    </source>
</reference>
<feature type="non-terminal residue" evidence="1">
    <location>
        <position position="1"/>
    </location>
</feature>
<name>A0A061RDB8_9CHLO</name>
<proteinExistence type="predicted"/>
<dbReference type="AlphaFoldDB" id="A0A061RDB8"/>
<sequence length="70" mass="7563">TTRSSGGGVAGTSRVQLEASQSCNRIDICFFLICAAHSVSTTVLAVELMLQFVHEMSSRPPNKICFSSHF</sequence>
<organism evidence="1">
    <name type="scientific">Tetraselmis sp. GSL018</name>
    <dbReference type="NCBI Taxonomy" id="582737"/>
    <lineage>
        <taxon>Eukaryota</taxon>
        <taxon>Viridiplantae</taxon>
        <taxon>Chlorophyta</taxon>
        <taxon>core chlorophytes</taxon>
        <taxon>Chlorodendrophyceae</taxon>
        <taxon>Chlorodendrales</taxon>
        <taxon>Chlorodendraceae</taxon>
        <taxon>Tetraselmis</taxon>
    </lineage>
</organism>